<dbReference type="EMBL" id="UINC01127114">
    <property type="protein sequence ID" value="SVD06020.1"/>
    <property type="molecule type" value="Genomic_DNA"/>
</dbReference>
<dbReference type="AlphaFoldDB" id="A0A382S7X4"/>
<feature type="region of interest" description="Disordered" evidence="1">
    <location>
        <begin position="1"/>
        <end position="23"/>
    </location>
</feature>
<name>A0A382S7X4_9ZZZZ</name>
<feature type="compositionally biased region" description="Basic and acidic residues" evidence="1">
    <location>
        <begin position="10"/>
        <end position="23"/>
    </location>
</feature>
<accession>A0A382S7X4</accession>
<sequence>SNGLLNDNQPRVERGEKKLKSLLDPNPKLDTDLLIRMMADKEVATDQELSSKPVTFKVERQLSSTFIVDQEQRYGTRCSSAVIRNEMGNVRFCEQNYDSSGKPTGCNFFELRAMPTK</sequence>
<proteinExistence type="predicted"/>
<protein>
    <submittedName>
        <fullName evidence="2">Uncharacterized protein</fullName>
    </submittedName>
</protein>
<dbReference type="Pfam" id="PF05742">
    <property type="entry name" value="TANGO2"/>
    <property type="match status" value="1"/>
</dbReference>
<dbReference type="InterPro" id="IPR008551">
    <property type="entry name" value="TANGO2"/>
</dbReference>
<evidence type="ECO:0000313" key="2">
    <source>
        <dbReference type="EMBL" id="SVD06020.1"/>
    </source>
</evidence>
<evidence type="ECO:0000256" key="1">
    <source>
        <dbReference type="SAM" id="MobiDB-lite"/>
    </source>
</evidence>
<reference evidence="2" key="1">
    <citation type="submission" date="2018-05" db="EMBL/GenBank/DDBJ databases">
        <authorList>
            <person name="Lanie J.A."/>
            <person name="Ng W.-L."/>
            <person name="Kazmierczak K.M."/>
            <person name="Andrzejewski T.M."/>
            <person name="Davidsen T.M."/>
            <person name="Wayne K.J."/>
            <person name="Tettelin H."/>
            <person name="Glass J.I."/>
            <person name="Rusch D."/>
            <person name="Podicherti R."/>
            <person name="Tsui H.-C.T."/>
            <person name="Winkler M.E."/>
        </authorList>
    </citation>
    <scope>NUCLEOTIDE SEQUENCE</scope>
</reference>
<gene>
    <name evidence="2" type="ORF">METZ01_LOCUS358874</name>
</gene>
<organism evidence="2">
    <name type="scientific">marine metagenome</name>
    <dbReference type="NCBI Taxonomy" id="408172"/>
    <lineage>
        <taxon>unclassified sequences</taxon>
        <taxon>metagenomes</taxon>
        <taxon>ecological metagenomes</taxon>
    </lineage>
</organism>
<feature type="non-terminal residue" evidence="2">
    <location>
        <position position="1"/>
    </location>
</feature>